<sequence length="150" mass="16780">MTSKSTKQLNVDSVQETEEDTDINTTINESIENGATIYIDKIENVEIRDADLATSTTEDVFLRTLASSSSSYSNPITNFLMQLGAIREQQLIATEQLAVTGAAAAKILSLDHERLLADYMPPVERRERREAVEIHEILKLVKRLARDEGE</sequence>
<feature type="region of interest" description="Disordered" evidence="1">
    <location>
        <begin position="1"/>
        <end position="21"/>
    </location>
</feature>
<proteinExistence type="predicted"/>
<dbReference type="EMBL" id="REFR01000009">
    <property type="protein sequence ID" value="RMB12409.1"/>
    <property type="molecule type" value="Genomic_DNA"/>
</dbReference>
<evidence type="ECO:0000256" key="1">
    <source>
        <dbReference type="SAM" id="MobiDB-lite"/>
    </source>
</evidence>
<accession>A0A3M0CXQ0</accession>
<evidence type="ECO:0000313" key="2">
    <source>
        <dbReference type="EMBL" id="RMB12409.1"/>
    </source>
</evidence>
<dbReference type="InParanoid" id="A0A3M0CXQ0"/>
<comment type="caution">
    <text evidence="2">The sequence shown here is derived from an EMBL/GenBank/DDBJ whole genome shotgun (WGS) entry which is preliminary data.</text>
</comment>
<dbReference type="RefSeq" id="WP_121937583.1">
    <property type="nucleotide sequence ID" value="NZ_REFR01000009.1"/>
</dbReference>
<feature type="compositionally biased region" description="Polar residues" evidence="1">
    <location>
        <begin position="1"/>
        <end position="14"/>
    </location>
</feature>
<organism evidence="2 3">
    <name type="scientific">Eilatimonas milleporae</name>
    <dbReference type="NCBI Taxonomy" id="911205"/>
    <lineage>
        <taxon>Bacteria</taxon>
        <taxon>Pseudomonadati</taxon>
        <taxon>Pseudomonadota</taxon>
        <taxon>Alphaproteobacteria</taxon>
        <taxon>Kordiimonadales</taxon>
        <taxon>Kordiimonadaceae</taxon>
        <taxon>Eilatimonas</taxon>
    </lineage>
</organism>
<keyword evidence="3" id="KW-1185">Reference proteome</keyword>
<dbReference type="AlphaFoldDB" id="A0A3M0CXQ0"/>
<protein>
    <submittedName>
        <fullName evidence="2">Uncharacterized protein</fullName>
    </submittedName>
</protein>
<gene>
    <name evidence="2" type="ORF">BXY39_0905</name>
</gene>
<name>A0A3M0CXQ0_9PROT</name>
<reference evidence="2 3" key="1">
    <citation type="submission" date="2018-10" db="EMBL/GenBank/DDBJ databases">
        <title>Genomic Encyclopedia of Archaeal and Bacterial Type Strains, Phase II (KMG-II): from individual species to whole genera.</title>
        <authorList>
            <person name="Goeker M."/>
        </authorList>
    </citation>
    <scope>NUCLEOTIDE SEQUENCE [LARGE SCALE GENOMIC DNA]</scope>
    <source>
        <strain evidence="2 3">DSM 25217</strain>
    </source>
</reference>
<dbReference type="Proteomes" id="UP000271227">
    <property type="component" value="Unassembled WGS sequence"/>
</dbReference>
<evidence type="ECO:0000313" key="3">
    <source>
        <dbReference type="Proteomes" id="UP000271227"/>
    </source>
</evidence>